<evidence type="ECO:0000313" key="3">
    <source>
        <dbReference type="Proteomes" id="UP000650833"/>
    </source>
</evidence>
<name>A0A8H7R1Q2_9FUNG</name>
<comment type="caution">
    <text evidence="2">The sequence shown here is derived from an EMBL/GenBank/DDBJ whole genome shotgun (WGS) entry which is preliminary data.</text>
</comment>
<feature type="compositionally biased region" description="Acidic residues" evidence="1">
    <location>
        <begin position="86"/>
        <end position="100"/>
    </location>
</feature>
<feature type="compositionally biased region" description="Low complexity" evidence="1">
    <location>
        <begin position="157"/>
        <end position="170"/>
    </location>
</feature>
<protein>
    <submittedName>
        <fullName evidence="2">Uncharacterized protein</fullName>
    </submittedName>
</protein>
<feature type="compositionally biased region" description="Polar residues" evidence="1">
    <location>
        <begin position="235"/>
        <end position="247"/>
    </location>
</feature>
<reference evidence="2" key="1">
    <citation type="submission" date="2020-12" db="EMBL/GenBank/DDBJ databases">
        <title>Metabolic potential, ecology and presence of endohyphal bacteria is reflected in genomic diversity of Mucoromycotina.</title>
        <authorList>
            <person name="Muszewska A."/>
            <person name="Okrasinska A."/>
            <person name="Steczkiewicz K."/>
            <person name="Drgas O."/>
            <person name="Orlowska M."/>
            <person name="Perlinska-Lenart U."/>
            <person name="Aleksandrzak-Piekarczyk T."/>
            <person name="Szatraj K."/>
            <person name="Zielenkiewicz U."/>
            <person name="Pilsyk S."/>
            <person name="Malc E."/>
            <person name="Mieczkowski P."/>
            <person name="Kruszewska J.S."/>
            <person name="Biernat P."/>
            <person name="Pawlowska J."/>
        </authorList>
    </citation>
    <scope>NUCLEOTIDE SEQUENCE</scope>
    <source>
        <strain evidence="2">CBS 226.32</strain>
    </source>
</reference>
<feature type="compositionally biased region" description="Acidic residues" evidence="1">
    <location>
        <begin position="16"/>
        <end position="33"/>
    </location>
</feature>
<feature type="region of interest" description="Disordered" evidence="1">
    <location>
        <begin position="81"/>
        <end position="248"/>
    </location>
</feature>
<keyword evidence="3" id="KW-1185">Reference proteome</keyword>
<feature type="compositionally biased region" description="Polar residues" evidence="1">
    <location>
        <begin position="171"/>
        <end position="182"/>
    </location>
</feature>
<evidence type="ECO:0000313" key="2">
    <source>
        <dbReference type="EMBL" id="KAG2202862.1"/>
    </source>
</evidence>
<dbReference type="EMBL" id="JAEPRC010000246">
    <property type="protein sequence ID" value="KAG2202862.1"/>
    <property type="molecule type" value="Genomic_DNA"/>
</dbReference>
<sequence length="295" mass="33394">MNDDFIDEPLDKFGEEEQLEEEQLEEEQLEEGFDSPSWEIEFDEELMMDNQEEYENDYGYKPSDEWMEIIDTEEGLDAELLQEPSPYDDLEEPFWEQEEEDQRRVDDAKKTVDEHLNPSEQDDEQWSPPNLKTVKKKKKEKKSDKKDRKKNIKAKPKSSATNALLASTSSVPKATTTQSQKKLPNEQKKTPAKQTPSPKQPQQSKSASGQTALSAARPSHADKPGTPITLPIASPLTTLDTPTNSPSLGYPQDLEGLGQIGVFSNDGGLSHLNHRMDSFTVLLTFIFIAIYTRTS</sequence>
<proteinExistence type="predicted"/>
<evidence type="ECO:0000256" key="1">
    <source>
        <dbReference type="SAM" id="MobiDB-lite"/>
    </source>
</evidence>
<dbReference type="AlphaFoldDB" id="A0A8H7R1Q2"/>
<dbReference type="OrthoDB" id="2288811at2759"/>
<gene>
    <name evidence="2" type="ORF">INT46_001705</name>
</gene>
<feature type="compositionally biased region" description="Low complexity" evidence="1">
    <location>
        <begin position="192"/>
        <end position="208"/>
    </location>
</feature>
<dbReference type="Proteomes" id="UP000650833">
    <property type="component" value="Unassembled WGS sequence"/>
</dbReference>
<feature type="compositionally biased region" description="Basic residues" evidence="1">
    <location>
        <begin position="147"/>
        <end position="156"/>
    </location>
</feature>
<feature type="compositionally biased region" description="Basic and acidic residues" evidence="1">
    <location>
        <begin position="101"/>
        <end position="117"/>
    </location>
</feature>
<accession>A0A8H7R1Q2</accession>
<feature type="region of interest" description="Disordered" evidence="1">
    <location>
        <begin position="1"/>
        <end position="36"/>
    </location>
</feature>
<organism evidence="2 3">
    <name type="scientific">Mucor plumbeus</name>
    <dbReference type="NCBI Taxonomy" id="97098"/>
    <lineage>
        <taxon>Eukaryota</taxon>
        <taxon>Fungi</taxon>
        <taxon>Fungi incertae sedis</taxon>
        <taxon>Mucoromycota</taxon>
        <taxon>Mucoromycotina</taxon>
        <taxon>Mucoromycetes</taxon>
        <taxon>Mucorales</taxon>
        <taxon>Mucorineae</taxon>
        <taxon>Mucoraceae</taxon>
        <taxon>Mucor</taxon>
    </lineage>
</organism>